<proteinExistence type="predicted"/>
<dbReference type="Pfam" id="PF13472">
    <property type="entry name" value="Lipase_GDSL_2"/>
    <property type="match status" value="1"/>
</dbReference>
<accession>A0A091BU28</accession>
<reference evidence="2 4" key="1">
    <citation type="journal article" date="2014" name="Genome Announc.">
        <title>Draft Genome Sequences of Streptococcus bovis Strains ATCC 33317 and JB1.</title>
        <authorList>
            <person name="Benahmed F.H."/>
            <person name="Gopinath G.R."/>
            <person name="Harbottle H."/>
            <person name="Cotta M.A."/>
            <person name="Luo Y."/>
            <person name="Henderson C."/>
            <person name="Teri P."/>
            <person name="Soppet D."/>
            <person name="Rasmussen M."/>
            <person name="Whitehead T.R."/>
            <person name="Davidson M."/>
        </authorList>
    </citation>
    <scope>NUCLEOTIDE SEQUENCE [LARGE SCALE GENOMIC DNA]</scope>
    <source>
        <strain evidence="2 4">JB1</strain>
    </source>
</reference>
<comment type="caution">
    <text evidence="2">The sequence shown here is derived from an EMBL/GenBank/DDBJ whole genome shotgun (WGS) entry which is preliminary data.</text>
</comment>
<dbReference type="PANTHER" id="PTHR30383:SF5">
    <property type="entry name" value="SGNH HYDROLASE-TYPE ESTERASE DOMAIN-CONTAINING PROTEIN"/>
    <property type="match status" value="1"/>
</dbReference>
<reference evidence="3 5" key="2">
    <citation type="submission" date="2016-10" db="EMBL/GenBank/DDBJ databases">
        <authorList>
            <person name="Varghese N."/>
            <person name="Submissions S."/>
        </authorList>
    </citation>
    <scope>NUCLEOTIDE SEQUENCE [LARGE SCALE GENOMIC DNA]</scope>
    <source>
        <strain evidence="3 5">JB1</strain>
    </source>
</reference>
<dbReference type="EMBL" id="FOTG01000007">
    <property type="protein sequence ID" value="SFL32410.1"/>
    <property type="molecule type" value="Genomic_DNA"/>
</dbReference>
<dbReference type="InterPro" id="IPR051532">
    <property type="entry name" value="Ester_Hydrolysis_Enzymes"/>
</dbReference>
<feature type="domain" description="SGNH hydrolase-type esterase" evidence="1">
    <location>
        <begin position="47"/>
        <end position="208"/>
    </location>
</feature>
<dbReference type="AlphaFoldDB" id="A0A091BU28"/>
<dbReference type="Proteomes" id="UP000029382">
    <property type="component" value="Unassembled WGS sequence"/>
</dbReference>
<evidence type="ECO:0000313" key="5">
    <source>
        <dbReference type="Proteomes" id="UP000182793"/>
    </source>
</evidence>
<evidence type="ECO:0000313" key="3">
    <source>
        <dbReference type="EMBL" id="SFL32410.1"/>
    </source>
</evidence>
<dbReference type="RefSeq" id="WP_039696820.1">
    <property type="nucleotide sequence ID" value="NZ_AUZH01000019.1"/>
</dbReference>
<dbReference type="CDD" id="cd01841">
    <property type="entry name" value="NnaC_like"/>
    <property type="match status" value="1"/>
</dbReference>
<dbReference type="GO" id="GO:0004622">
    <property type="term" value="F:phosphatidylcholine lysophospholipase activity"/>
    <property type="evidence" value="ECO:0007669"/>
    <property type="project" value="TreeGrafter"/>
</dbReference>
<dbReference type="EMBL" id="AUZH01000019">
    <property type="protein sequence ID" value="KFN87910.1"/>
    <property type="molecule type" value="Genomic_DNA"/>
</dbReference>
<sequence>MTDFQELYHKADVTEFRKQILADQQAQLWEKYDALNQLVKQPNVVFAGDSITEYFPIHEMLTSDLPLYNRGVHGINSLQLLEHLNTQVLDLKPSKVVLLIGVNDLKTRQPEEVRETIETIIATIQQKLPETQIILLSVFPMNESPRFVRTPSHRNNDSINRLNALLSDLSGDGVTYLNLHGALCDESGELPLNRTVDGLHLNVDGYRVVSEILSAYL</sequence>
<dbReference type="Proteomes" id="UP000182793">
    <property type="component" value="Unassembled WGS sequence"/>
</dbReference>
<gene>
    <name evidence="2" type="ORF">H702_05955</name>
    <name evidence="3" type="ORF">SAMN02910290_01381</name>
</gene>
<organism evidence="2 4">
    <name type="scientific">Streptococcus equinus JB1</name>
    <dbReference type="NCBI Taxonomy" id="1294274"/>
    <lineage>
        <taxon>Bacteria</taxon>
        <taxon>Bacillati</taxon>
        <taxon>Bacillota</taxon>
        <taxon>Bacilli</taxon>
        <taxon>Lactobacillales</taxon>
        <taxon>Streptococcaceae</taxon>
        <taxon>Streptococcus</taxon>
    </lineage>
</organism>
<evidence type="ECO:0000313" key="2">
    <source>
        <dbReference type="EMBL" id="KFN87910.1"/>
    </source>
</evidence>
<dbReference type="SUPFAM" id="SSF52266">
    <property type="entry name" value="SGNH hydrolase"/>
    <property type="match status" value="1"/>
</dbReference>
<keyword evidence="5" id="KW-1185">Reference proteome</keyword>
<dbReference type="InterPro" id="IPR036514">
    <property type="entry name" value="SGNH_hydro_sf"/>
</dbReference>
<name>A0A091BU28_STREI</name>
<dbReference type="PANTHER" id="PTHR30383">
    <property type="entry name" value="THIOESTERASE 1/PROTEASE 1/LYSOPHOSPHOLIPASE L1"/>
    <property type="match status" value="1"/>
</dbReference>
<evidence type="ECO:0000259" key="1">
    <source>
        <dbReference type="Pfam" id="PF13472"/>
    </source>
</evidence>
<protein>
    <submittedName>
        <fullName evidence="2">Lipase/acylhydrolase</fullName>
    </submittedName>
    <submittedName>
        <fullName evidence="3">Lysophospholipase L1</fullName>
    </submittedName>
</protein>
<dbReference type="Gene3D" id="3.40.50.1110">
    <property type="entry name" value="SGNH hydrolase"/>
    <property type="match status" value="1"/>
</dbReference>
<evidence type="ECO:0000313" key="4">
    <source>
        <dbReference type="Proteomes" id="UP000029382"/>
    </source>
</evidence>
<dbReference type="InterPro" id="IPR013830">
    <property type="entry name" value="SGNH_hydro"/>
</dbReference>
<keyword evidence="2" id="KW-0378">Hydrolase</keyword>